<comment type="caution">
    <text evidence="1">The sequence shown here is derived from an EMBL/GenBank/DDBJ whole genome shotgun (WGS) entry which is preliminary data.</text>
</comment>
<dbReference type="EMBL" id="PDOD01000004">
    <property type="protein sequence ID" value="PYZ92296.1"/>
    <property type="molecule type" value="Genomic_DNA"/>
</dbReference>
<organism evidence="1 2">
    <name type="scientific">Salipaludibacillus keqinensis</name>
    <dbReference type="NCBI Taxonomy" id="2045207"/>
    <lineage>
        <taxon>Bacteria</taxon>
        <taxon>Bacillati</taxon>
        <taxon>Bacillota</taxon>
        <taxon>Bacilli</taxon>
        <taxon>Bacillales</taxon>
        <taxon>Bacillaceae</taxon>
    </lineage>
</organism>
<proteinExistence type="predicted"/>
<dbReference type="RefSeq" id="WP_110610813.1">
    <property type="nucleotide sequence ID" value="NZ_PDOD01000004.1"/>
</dbReference>
<keyword evidence="2" id="KW-1185">Reference proteome</keyword>
<gene>
    <name evidence="1" type="ORF">CR194_15785</name>
</gene>
<accession>A0A323TCC7</accession>
<sequence>MERYKIIFEFENGNEETSYFTENPSSRVNDWMEREKGHWIRLENAMINLANVNIIRVAKVKIDDNSNDEEFIEWV</sequence>
<reference evidence="1 2" key="1">
    <citation type="submission" date="2017-10" db="EMBL/GenBank/DDBJ databases">
        <title>Bacillus sp. nov., a halophilic bacterium isolated from a Keqin Lake.</title>
        <authorList>
            <person name="Wang H."/>
        </authorList>
    </citation>
    <scope>NUCLEOTIDE SEQUENCE [LARGE SCALE GENOMIC DNA]</scope>
    <source>
        <strain evidence="1 2">KQ-12</strain>
    </source>
</reference>
<dbReference type="OrthoDB" id="2883963at2"/>
<protein>
    <submittedName>
        <fullName evidence="1">Uncharacterized protein</fullName>
    </submittedName>
</protein>
<dbReference type="Proteomes" id="UP000248214">
    <property type="component" value="Unassembled WGS sequence"/>
</dbReference>
<evidence type="ECO:0000313" key="1">
    <source>
        <dbReference type="EMBL" id="PYZ92296.1"/>
    </source>
</evidence>
<evidence type="ECO:0000313" key="2">
    <source>
        <dbReference type="Proteomes" id="UP000248214"/>
    </source>
</evidence>
<dbReference type="AlphaFoldDB" id="A0A323TCC7"/>
<name>A0A323TCC7_9BACI</name>